<evidence type="ECO:0000259" key="21">
    <source>
        <dbReference type="Pfam" id="PF00483"/>
    </source>
</evidence>
<keyword evidence="9 20" id="KW-0479">Metal-binding</keyword>
<dbReference type="CDD" id="cd03353">
    <property type="entry name" value="LbH_GlmU_C"/>
    <property type="match status" value="1"/>
</dbReference>
<dbReference type="GO" id="GO:0003977">
    <property type="term" value="F:UDP-N-acetylglucosamine diphosphorylase activity"/>
    <property type="evidence" value="ECO:0007669"/>
    <property type="project" value="UniProtKB-UniRule"/>
</dbReference>
<feature type="binding site" evidence="20">
    <location>
        <position position="386"/>
    </location>
    <ligand>
        <name>acetyl-CoA</name>
        <dbReference type="ChEBI" id="CHEBI:57288"/>
    </ligand>
</feature>
<feature type="binding site" evidence="20">
    <location>
        <position position="372"/>
    </location>
    <ligand>
        <name>UDP-N-acetyl-alpha-D-glucosamine</name>
        <dbReference type="ChEBI" id="CHEBI:57705"/>
    </ligand>
</feature>
<keyword evidence="6 20" id="KW-0963">Cytoplasm</keyword>
<feature type="binding site" evidence="20">
    <location>
        <begin position="10"/>
        <end position="13"/>
    </location>
    <ligand>
        <name>UDP-N-acetyl-alpha-D-glucosamine</name>
        <dbReference type="ChEBI" id="CHEBI:57705"/>
    </ligand>
</feature>
<dbReference type="NCBIfam" id="TIGR01173">
    <property type="entry name" value="glmU"/>
    <property type="match status" value="1"/>
</dbReference>
<keyword evidence="14 20" id="KW-0511">Multifunctional enzyme</keyword>
<evidence type="ECO:0000256" key="9">
    <source>
        <dbReference type="ARBA" id="ARBA00022723"/>
    </source>
</evidence>
<gene>
    <name evidence="20 22" type="primary">glmU</name>
    <name evidence="22" type="ORF">HY730_02730</name>
</gene>
<dbReference type="Gene3D" id="3.90.550.10">
    <property type="entry name" value="Spore Coat Polysaccharide Biosynthesis Protein SpsA, Chain A"/>
    <property type="match status" value="1"/>
</dbReference>
<proteinExistence type="inferred from homology"/>
<evidence type="ECO:0000256" key="15">
    <source>
        <dbReference type="ARBA" id="ARBA00023315"/>
    </source>
</evidence>
<feature type="active site" description="Proton acceptor" evidence="20">
    <location>
        <position position="369"/>
    </location>
</feature>
<feature type="region of interest" description="N-acetyltransferase" evidence="20">
    <location>
        <begin position="257"/>
        <end position="462"/>
    </location>
</feature>
<dbReference type="GO" id="GO:0019134">
    <property type="term" value="F:glucosamine-1-phosphate N-acetyltransferase activity"/>
    <property type="evidence" value="ECO:0007669"/>
    <property type="project" value="UniProtKB-UniRule"/>
</dbReference>
<feature type="binding site" evidence="20">
    <location>
        <position position="108"/>
    </location>
    <ligand>
        <name>Mg(2+)</name>
        <dbReference type="ChEBI" id="CHEBI:18420"/>
    </ligand>
</feature>
<feature type="binding site" evidence="20">
    <location>
        <position position="339"/>
    </location>
    <ligand>
        <name>UDP-N-acetyl-alpha-D-glucosamine</name>
        <dbReference type="ChEBI" id="CHEBI:57705"/>
    </ligand>
</feature>
<dbReference type="Proteomes" id="UP000772181">
    <property type="component" value="Unassembled WGS sequence"/>
</dbReference>
<dbReference type="GO" id="GO:0009245">
    <property type="term" value="P:lipid A biosynthetic process"/>
    <property type="evidence" value="ECO:0007669"/>
    <property type="project" value="UniProtKB-UniRule"/>
</dbReference>
<evidence type="ECO:0000256" key="14">
    <source>
        <dbReference type="ARBA" id="ARBA00023268"/>
    </source>
</evidence>
<evidence type="ECO:0000256" key="16">
    <source>
        <dbReference type="ARBA" id="ARBA00023316"/>
    </source>
</evidence>
<comment type="subcellular location">
    <subcellularLocation>
        <location evidence="1 20">Cytoplasm</location>
    </subcellularLocation>
</comment>
<comment type="catalytic activity">
    <reaction evidence="18 20">
        <text>N-acetyl-alpha-D-glucosamine 1-phosphate + UTP + H(+) = UDP-N-acetyl-alpha-D-glucosamine + diphosphate</text>
        <dbReference type="Rhea" id="RHEA:13509"/>
        <dbReference type="ChEBI" id="CHEBI:15378"/>
        <dbReference type="ChEBI" id="CHEBI:33019"/>
        <dbReference type="ChEBI" id="CHEBI:46398"/>
        <dbReference type="ChEBI" id="CHEBI:57705"/>
        <dbReference type="ChEBI" id="CHEBI:57776"/>
        <dbReference type="EC" id="2.7.7.23"/>
    </reaction>
</comment>
<evidence type="ECO:0000256" key="7">
    <source>
        <dbReference type="ARBA" id="ARBA00022679"/>
    </source>
</evidence>
<comment type="similarity">
    <text evidence="4 20">In the C-terminal section; belongs to the transferase hexapeptide repeat family.</text>
</comment>
<keyword evidence="8 20" id="KW-0548">Nucleotidyltransferase</keyword>
<keyword evidence="7 20" id="KW-0808">Transferase</keyword>
<feature type="binding site" evidence="20">
    <location>
        <position position="233"/>
    </location>
    <ligand>
        <name>UDP-N-acetyl-alpha-D-glucosamine</name>
        <dbReference type="ChEBI" id="CHEBI:57705"/>
    </ligand>
</feature>
<dbReference type="InterPro" id="IPR005835">
    <property type="entry name" value="NTP_transferase_dom"/>
</dbReference>
<feature type="binding site" evidence="20">
    <location>
        <position position="383"/>
    </location>
    <ligand>
        <name>UDP-N-acetyl-alpha-D-glucosamine</name>
        <dbReference type="ChEBI" id="CHEBI:57705"/>
    </ligand>
</feature>
<dbReference type="Gene3D" id="2.160.10.10">
    <property type="entry name" value="Hexapeptide repeat proteins"/>
    <property type="match status" value="1"/>
</dbReference>
<evidence type="ECO:0000256" key="4">
    <source>
        <dbReference type="ARBA" id="ARBA00007707"/>
    </source>
</evidence>
<comment type="pathway">
    <text evidence="2 20">Nucleotide-sugar biosynthesis; UDP-N-acetyl-alpha-D-glucosamine biosynthesis; N-acetyl-alpha-D-glucosamine 1-phosphate from alpha-D-glucosamine 6-phosphate (route II): step 2/2.</text>
</comment>
<evidence type="ECO:0000256" key="1">
    <source>
        <dbReference type="ARBA" id="ARBA00004496"/>
    </source>
</evidence>
<feature type="binding site" evidence="20">
    <location>
        <begin position="83"/>
        <end position="84"/>
    </location>
    <ligand>
        <name>UDP-N-acetyl-alpha-D-glucosamine</name>
        <dbReference type="ChEBI" id="CHEBI:57705"/>
    </ligand>
</feature>
<evidence type="ECO:0000256" key="10">
    <source>
        <dbReference type="ARBA" id="ARBA00022737"/>
    </source>
</evidence>
<comment type="caution">
    <text evidence="22">The sequence shown here is derived from an EMBL/GenBank/DDBJ whole genome shotgun (WGS) entry which is preliminary data.</text>
</comment>
<feature type="region of interest" description="Linker" evidence="20">
    <location>
        <begin position="236"/>
        <end position="256"/>
    </location>
</feature>
<feature type="binding site" evidence="20">
    <location>
        <position position="446"/>
    </location>
    <ligand>
        <name>acetyl-CoA</name>
        <dbReference type="ChEBI" id="CHEBI:57288"/>
    </ligand>
</feature>
<dbReference type="AlphaFoldDB" id="A0A933LQ37"/>
<evidence type="ECO:0000256" key="6">
    <source>
        <dbReference type="ARBA" id="ARBA00022490"/>
    </source>
</evidence>
<dbReference type="CDD" id="cd02540">
    <property type="entry name" value="GT2_GlmU_N_bac"/>
    <property type="match status" value="1"/>
</dbReference>
<name>A0A933LQ37_UNCTE</name>
<comment type="similarity">
    <text evidence="5 20">In the N-terminal section; belongs to the N-acetylglucosamine-1-phosphate uridyltransferase family.</text>
</comment>
<feature type="binding site" evidence="20">
    <location>
        <position position="411"/>
    </location>
    <ligand>
        <name>acetyl-CoA</name>
        <dbReference type="ChEBI" id="CHEBI:57288"/>
    </ligand>
</feature>
<dbReference type="InterPro" id="IPR029044">
    <property type="entry name" value="Nucleotide-diphossugar_trans"/>
</dbReference>
<dbReference type="PANTHER" id="PTHR43584:SF3">
    <property type="entry name" value="BIFUNCTIONAL PROTEIN GLMU"/>
    <property type="match status" value="1"/>
</dbReference>
<feature type="binding site" evidence="20">
    <location>
        <begin position="392"/>
        <end position="393"/>
    </location>
    <ligand>
        <name>acetyl-CoA</name>
        <dbReference type="ChEBI" id="CHEBI:57288"/>
    </ligand>
</feature>
<dbReference type="InterPro" id="IPR001451">
    <property type="entry name" value="Hexapep"/>
</dbReference>
<sequence length="462" mass="50143">MSEKFSVVILAAGLGTRMKSGLAKVLHPLGGQPMIAYSLKLAQQLNPDKIFIVVGPQAERIKEVCSGSGNSPLEFVSQDKQLGTGHAMMQVEPHLTGCDGHLLVLCGDAPLLTERTAGRLLDLHFKAQAAASVLTMEVTNPSHYGRVIRGENGLLQRIVENKDASEEEQKIREVNSGIYCFQRDFLCKALKQVSCQNRQGEYYLTDVIEIASLAGHKVAALLAQDCQEAMGINNREDLAKAESIMRSRINRTWMLEGVTIVHPETTYIESTVEIGRDTVIFPNTYLHGQTRIGERCLLLPGTVIRDSILEDEVEVSGFSVITRSQLKAGVKVGPFAHLRPETVLQKGVKIGNFVEVKKSVIGAGTKANHLSYIGDATVGKGVNIGAGTITCNYDGKAKHPTYIEDDVFVGSDTQFVAPVTIGQGSLIGAGTTVTKDVPPHSLVVSRVEQKNLVRHSHSKKNK</sequence>
<dbReference type="GO" id="GO:0006048">
    <property type="term" value="P:UDP-N-acetylglucosamine biosynthetic process"/>
    <property type="evidence" value="ECO:0007669"/>
    <property type="project" value="InterPro"/>
</dbReference>
<feature type="binding site" evidence="20">
    <location>
        <position position="357"/>
    </location>
    <ligand>
        <name>UDP-N-acetyl-alpha-D-glucosamine</name>
        <dbReference type="ChEBI" id="CHEBI:57705"/>
    </ligand>
</feature>
<dbReference type="GO" id="GO:0009252">
    <property type="term" value="P:peptidoglycan biosynthetic process"/>
    <property type="evidence" value="ECO:0007669"/>
    <property type="project" value="UniProtKB-UniRule"/>
</dbReference>
<comment type="catalytic activity">
    <reaction evidence="17 20">
        <text>alpha-D-glucosamine 1-phosphate + acetyl-CoA = N-acetyl-alpha-D-glucosamine 1-phosphate + CoA + H(+)</text>
        <dbReference type="Rhea" id="RHEA:13725"/>
        <dbReference type="ChEBI" id="CHEBI:15378"/>
        <dbReference type="ChEBI" id="CHEBI:57287"/>
        <dbReference type="ChEBI" id="CHEBI:57288"/>
        <dbReference type="ChEBI" id="CHEBI:57776"/>
        <dbReference type="ChEBI" id="CHEBI:58516"/>
        <dbReference type="EC" id="2.3.1.157"/>
    </reaction>
</comment>
<keyword evidence="16 20" id="KW-0961">Cell wall biogenesis/degradation</keyword>
<evidence type="ECO:0000256" key="19">
    <source>
        <dbReference type="ARBA" id="ARBA00049628"/>
    </source>
</evidence>
<organism evidence="22 23">
    <name type="scientific">Tectimicrobiota bacterium</name>
    <dbReference type="NCBI Taxonomy" id="2528274"/>
    <lineage>
        <taxon>Bacteria</taxon>
        <taxon>Pseudomonadati</taxon>
        <taxon>Nitrospinota/Tectimicrobiota group</taxon>
        <taxon>Candidatus Tectimicrobiota</taxon>
    </lineage>
</organism>
<comment type="subunit">
    <text evidence="20">Homotrimer.</text>
</comment>
<accession>A0A933LQ37</accession>
<dbReference type="InterPro" id="IPR011004">
    <property type="entry name" value="Trimer_LpxA-like_sf"/>
</dbReference>
<keyword evidence="10 20" id="KW-0677">Repeat</keyword>
<dbReference type="HAMAP" id="MF_01631">
    <property type="entry name" value="GlmU"/>
    <property type="match status" value="1"/>
</dbReference>
<comment type="cofactor">
    <cofactor evidence="20">
        <name>Mg(2+)</name>
        <dbReference type="ChEBI" id="CHEBI:18420"/>
    </cofactor>
    <text evidence="20">Binds 1 Mg(2+) ion per subunit.</text>
</comment>
<dbReference type="EMBL" id="JACQWF010000125">
    <property type="protein sequence ID" value="MBI4595274.1"/>
    <property type="molecule type" value="Genomic_DNA"/>
</dbReference>
<evidence type="ECO:0000256" key="8">
    <source>
        <dbReference type="ARBA" id="ARBA00022695"/>
    </source>
</evidence>
<dbReference type="PANTHER" id="PTHR43584">
    <property type="entry name" value="NUCLEOTIDYL TRANSFERASE"/>
    <property type="match status" value="1"/>
</dbReference>
<feature type="binding site" evidence="20">
    <location>
        <position position="145"/>
    </location>
    <ligand>
        <name>UDP-N-acetyl-alpha-D-glucosamine</name>
        <dbReference type="ChEBI" id="CHEBI:57705"/>
    </ligand>
</feature>
<dbReference type="Pfam" id="PF00132">
    <property type="entry name" value="Hexapep"/>
    <property type="match status" value="1"/>
</dbReference>
<feature type="binding site" evidence="20">
    <location>
        <position position="78"/>
    </location>
    <ligand>
        <name>UDP-N-acetyl-alpha-D-glucosamine</name>
        <dbReference type="ChEBI" id="CHEBI:57705"/>
    </ligand>
</feature>
<evidence type="ECO:0000256" key="12">
    <source>
        <dbReference type="ARBA" id="ARBA00022960"/>
    </source>
</evidence>
<evidence type="ECO:0000256" key="11">
    <source>
        <dbReference type="ARBA" id="ARBA00022842"/>
    </source>
</evidence>
<feature type="binding site" evidence="20">
    <location>
        <position position="160"/>
    </location>
    <ligand>
        <name>UDP-N-acetyl-alpha-D-glucosamine</name>
        <dbReference type="ChEBI" id="CHEBI:57705"/>
    </ligand>
</feature>
<feature type="region of interest" description="Pyrophosphorylase" evidence="20">
    <location>
        <begin position="1"/>
        <end position="235"/>
    </location>
</feature>
<dbReference type="SUPFAM" id="SSF51161">
    <property type="entry name" value="Trimeric LpxA-like enzymes"/>
    <property type="match status" value="1"/>
</dbReference>
<dbReference type="NCBIfam" id="NF010934">
    <property type="entry name" value="PRK14354.1"/>
    <property type="match status" value="1"/>
</dbReference>
<evidence type="ECO:0000313" key="23">
    <source>
        <dbReference type="Proteomes" id="UP000772181"/>
    </source>
</evidence>
<feature type="binding site" evidence="20">
    <location>
        <position position="175"/>
    </location>
    <ligand>
        <name>UDP-N-acetyl-alpha-D-glucosamine</name>
        <dbReference type="ChEBI" id="CHEBI:57705"/>
    </ligand>
</feature>
<comment type="function">
    <text evidence="19 20">Catalyzes the last two sequential reactions in the de novo biosynthetic pathway for UDP-N-acetylglucosamine (UDP-GlcNAc). The C-terminal domain catalyzes the transfer of acetyl group from acetyl coenzyme A to glucosamine-1-phosphate (GlcN-1-P) to produce N-acetylglucosamine-1-phosphate (GlcNAc-1-P), which is converted into UDP-GlcNAc by the transfer of uridine 5-monophosphate (from uridine 5-triphosphate), a reaction catalyzed by the N-terminal domain.</text>
</comment>
<feature type="binding site" evidence="20">
    <location>
        <position position="233"/>
    </location>
    <ligand>
        <name>Mg(2+)</name>
        <dbReference type="ChEBI" id="CHEBI:18420"/>
    </ligand>
</feature>
<reference evidence="22" key="1">
    <citation type="submission" date="2020-07" db="EMBL/GenBank/DDBJ databases">
        <title>Huge and variable diversity of episymbiotic CPR bacteria and DPANN archaea in groundwater ecosystems.</title>
        <authorList>
            <person name="He C.Y."/>
            <person name="Keren R."/>
            <person name="Whittaker M."/>
            <person name="Farag I.F."/>
            <person name="Doudna J."/>
            <person name="Cate J.H.D."/>
            <person name="Banfield J.F."/>
        </authorList>
    </citation>
    <scope>NUCLEOTIDE SEQUENCE</scope>
    <source>
        <strain evidence="22">NC_groundwater_1482_Ag_S-0.65um_47_24</strain>
    </source>
</reference>
<evidence type="ECO:0000313" key="22">
    <source>
        <dbReference type="EMBL" id="MBI4595274.1"/>
    </source>
</evidence>
<dbReference type="GO" id="GO:0000902">
    <property type="term" value="P:cell morphogenesis"/>
    <property type="evidence" value="ECO:0007669"/>
    <property type="project" value="UniProtKB-UniRule"/>
</dbReference>
<dbReference type="EC" id="2.3.1.157" evidence="20"/>
<comment type="pathway">
    <text evidence="20">Bacterial outer membrane biogenesis; LPS lipid A biosynthesis.</text>
</comment>
<dbReference type="EC" id="2.7.7.23" evidence="20"/>
<protein>
    <recommendedName>
        <fullName evidence="20">Bifunctional protein GlmU</fullName>
    </recommendedName>
    <domain>
        <recommendedName>
            <fullName evidence="20">UDP-N-acetylglucosamine pyrophosphorylase</fullName>
            <ecNumber evidence="20">2.7.7.23</ecNumber>
        </recommendedName>
        <alternativeName>
            <fullName evidence="20">N-acetylglucosamine-1-phosphate uridyltransferase</fullName>
        </alternativeName>
    </domain>
    <domain>
        <recommendedName>
            <fullName evidence="20">Glucosamine-1-phosphate N-acetyltransferase</fullName>
            <ecNumber evidence="20">2.3.1.157</ecNumber>
        </recommendedName>
    </domain>
</protein>
<dbReference type="GO" id="GO:0000287">
    <property type="term" value="F:magnesium ion binding"/>
    <property type="evidence" value="ECO:0007669"/>
    <property type="project" value="UniProtKB-UniRule"/>
</dbReference>
<evidence type="ECO:0000256" key="20">
    <source>
        <dbReference type="HAMAP-Rule" id="MF_01631"/>
    </source>
</evidence>
<keyword evidence="12 20" id="KW-0133">Cell shape</keyword>
<evidence type="ECO:0000256" key="5">
    <source>
        <dbReference type="ARBA" id="ARBA00007947"/>
    </source>
</evidence>
<evidence type="ECO:0000256" key="3">
    <source>
        <dbReference type="ARBA" id="ARBA00005208"/>
    </source>
</evidence>
<evidence type="ECO:0000256" key="18">
    <source>
        <dbReference type="ARBA" id="ARBA00048493"/>
    </source>
</evidence>
<evidence type="ECO:0000256" key="17">
    <source>
        <dbReference type="ARBA" id="ARBA00048247"/>
    </source>
</evidence>
<dbReference type="InterPro" id="IPR038009">
    <property type="entry name" value="GlmU_C_LbH"/>
</dbReference>
<keyword evidence="13 20" id="KW-0573">Peptidoglycan synthesis</keyword>
<feature type="binding site" evidence="20">
    <location>
        <position position="24"/>
    </location>
    <ligand>
        <name>UDP-N-acetyl-alpha-D-glucosamine</name>
        <dbReference type="ChEBI" id="CHEBI:57705"/>
    </ligand>
</feature>
<evidence type="ECO:0000256" key="2">
    <source>
        <dbReference type="ARBA" id="ARBA00005166"/>
    </source>
</evidence>
<keyword evidence="15 20" id="KW-0012">Acyltransferase</keyword>
<comment type="caution">
    <text evidence="20">Lacks conserved residue(s) required for the propagation of feature annotation.</text>
</comment>
<dbReference type="GO" id="GO:0071555">
    <property type="term" value="P:cell wall organization"/>
    <property type="evidence" value="ECO:0007669"/>
    <property type="project" value="UniProtKB-KW"/>
</dbReference>
<feature type="binding site" evidence="20">
    <location>
        <position position="429"/>
    </location>
    <ligand>
        <name>acetyl-CoA</name>
        <dbReference type="ChEBI" id="CHEBI:57288"/>
    </ligand>
</feature>
<comment type="pathway">
    <text evidence="3 20">Nucleotide-sugar biosynthesis; UDP-N-acetyl-alpha-D-glucosamine biosynthesis; UDP-N-acetyl-alpha-D-glucosamine from N-acetyl-alpha-D-glucosamine 1-phosphate: step 1/1.</text>
</comment>
<keyword evidence="11 20" id="KW-0460">Magnesium</keyword>
<dbReference type="GO" id="GO:0008360">
    <property type="term" value="P:regulation of cell shape"/>
    <property type="evidence" value="ECO:0007669"/>
    <property type="project" value="UniProtKB-KW"/>
</dbReference>
<dbReference type="SUPFAM" id="SSF53448">
    <property type="entry name" value="Nucleotide-diphospho-sugar transferases"/>
    <property type="match status" value="1"/>
</dbReference>
<evidence type="ECO:0000256" key="13">
    <source>
        <dbReference type="ARBA" id="ARBA00022984"/>
    </source>
</evidence>
<dbReference type="InterPro" id="IPR005882">
    <property type="entry name" value="Bifunctional_GlmU"/>
</dbReference>
<feature type="domain" description="Nucleotidyl transferase" evidence="21">
    <location>
        <begin position="7"/>
        <end position="224"/>
    </location>
</feature>
<dbReference type="InterPro" id="IPR050065">
    <property type="entry name" value="GlmU-like"/>
</dbReference>
<dbReference type="GO" id="GO:0005737">
    <property type="term" value="C:cytoplasm"/>
    <property type="evidence" value="ECO:0007669"/>
    <property type="project" value="UniProtKB-SubCell"/>
</dbReference>
<dbReference type="Pfam" id="PF00483">
    <property type="entry name" value="NTP_transferase"/>
    <property type="match status" value="1"/>
</dbReference>
<dbReference type="GO" id="GO:0016020">
    <property type="term" value="C:membrane"/>
    <property type="evidence" value="ECO:0007669"/>
    <property type="project" value="GOC"/>
</dbReference>